<dbReference type="PROSITE" id="PS50929">
    <property type="entry name" value="ABC_TM1F"/>
    <property type="match status" value="1"/>
</dbReference>
<evidence type="ECO:0000313" key="5">
    <source>
        <dbReference type="EMBL" id="KAG1530346.1"/>
    </source>
</evidence>
<dbReference type="GO" id="GO:0140359">
    <property type="term" value="F:ABC-type transporter activity"/>
    <property type="evidence" value="ECO:0007669"/>
    <property type="project" value="InterPro"/>
</dbReference>
<organism evidence="5 6">
    <name type="scientific">Rhizopus delemar</name>
    <dbReference type="NCBI Taxonomy" id="936053"/>
    <lineage>
        <taxon>Eukaryota</taxon>
        <taxon>Fungi</taxon>
        <taxon>Fungi incertae sedis</taxon>
        <taxon>Mucoromycota</taxon>
        <taxon>Mucoromycotina</taxon>
        <taxon>Mucoromycetes</taxon>
        <taxon>Mucorales</taxon>
        <taxon>Mucorineae</taxon>
        <taxon>Rhizopodaceae</taxon>
        <taxon>Rhizopus</taxon>
    </lineage>
</organism>
<dbReference type="Pfam" id="PF00664">
    <property type="entry name" value="ABC_membrane"/>
    <property type="match status" value="1"/>
</dbReference>
<dbReference type="Gene3D" id="1.20.1560.10">
    <property type="entry name" value="ABC transporter type 1, transmembrane domain"/>
    <property type="match status" value="1"/>
</dbReference>
<name>A0A9P7BZU2_9FUNG</name>
<comment type="caution">
    <text evidence="5">The sequence shown here is derived from an EMBL/GenBank/DDBJ whole genome shotgun (WGS) entry which is preliminary data.</text>
</comment>
<accession>A0A9P7BZU2</accession>
<keyword evidence="6" id="KW-1185">Reference proteome</keyword>
<gene>
    <name evidence="5" type="ORF">G6F50_017380</name>
</gene>
<protein>
    <recommendedName>
        <fullName evidence="4">ABC transmembrane type-1 domain-containing protein</fullName>
    </recommendedName>
</protein>
<dbReference type="SUPFAM" id="SSF90123">
    <property type="entry name" value="ABC transporter transmembrane region"/>
    <property type="match status" value="1"/>
</dbReference>
<reference evidence="5 6" key="1">
    <citation type="journal article" date="2020" name="Microb. Genom.">
        <title>Genetic diversity of clinical and environmental Mucorales isolates obtained from an investigation of mucormycosis cases among solid organ transplant recipients.</title>
        <authorList>
            <person name="Nguyen M.H."/>
            <person name="Kaul D."/>
            <person name="Muto C."/>
            <person name="Cheng S.J."/>
            <person name="Richter R.A."/>
            <person name="Bruno V.M."/>
            <person name="Liu G."/>
            <person name="Beyhan S."/>
            <person name="Sundermann A.J."/>
            <person name="Mounaud S."/>
            <person name="Pasculle A.W."/>
            <person name="Nierman W.C."/>
            <person name="Driscoll E."/>
            <person name="Cumbie R."/>
            <person name="Clancy C.J."/>
            <person name="Dupont C.L."/>
        </authorList>
    </citation>
    <scope>NUCLEOTIDE SEQUENCE [LARGE SCALE GENOMIC DNA]</scope>
    <source>
        <strain evidence="5 6">GL24</strain>
    </source>
</reference>
<keyword evidence="3" id="KW-0472">Membrane</keyword>
<dbReference type="Proteomes" id="UP000740926">
    <property type="component" value="Unassembled WGS sequence"/>
</dbReference>
<dbReference type="InterPro" id="IPR036640">
    <property type="entry name" value="ABC1_TM_sf"/>
</dbReference>
<dbReference type="GO" id="GO:0016020">
    <property type="term" value="C:membrane"/>
    <property type="evidence" value="ECO:0007669"/>
    <property type="project" value="InterPro"/>
</dbReference>
<dbReference type="EMBL" id="JAANIU010012667">
    <property type="protein sequence ID" value="KAG1530346.1"/>
    <property type="molecule type" value="Genomic_DNA"/>
</dbReference>
<dbReference type="InterPro" id="IPR011527">
    <property type="entry name" value="ABC1_TM_dom"/>
</dbReference>
<dbReference type="AlphaFoldDB" id="A0A9P7BZU2"/>
<keyword evidence="2" id="KW-1133">Transmembrane helix</keyword>
<feature type="domain" description="ABC transmembrane type-1" evidence="4">
    <location>
        <begin position="1"/>
        <end position="112"/>
    </location>
</feature>
<proteinExistence type="predicted"/>
<evidence type="ECO:0000256" key="3">
    <source>
        <dbReference type="ARBA" id="ARBA00023136"/>
    </source>
</evidence>
<keyword evidence="1" id="KW-0812">Transmembrane</keyword>
<evidence type="ECO:0000313" key="6">
    <source>
        <dbReference type="Proteomes" id="UP000740926"/>
    </source>
</evidence>
<dbReference type="GO" id="GO:0005524">
    <property type="term" value="F:ATP binding"/>
    <property type="evidence" value="ECO:0007669"/>
    <property type="project" value="InterPro"/>
</dbReference>
<evidence type="ECO:0000256" key="2">
    <source>
        <dbReference type="ARBA" id="ARBA00022989"/>
    </source>
</evidence>
<sequence>MLIYSWELAMVTLWAVAVYAGARSLSYREFRNRTEQQLMVGARQQTHLLESLRGIQSLKVAGQEPQRRAAHENLMVDTVNEELRLAQMGLGFTSINQLVFGIERIAVIWIVG</sequence>
<evidence type="ECO:0000256" key="1">
    <source>
        <dbReference type="ARBA" id="ARBA00022692"/>
    </source>
</evidence>
<evidence type="ECO:0000259" key="4">
    <source>
        <dbReference type="PROSITE" id="PS50929"/>
    </source>
</evidence>